<dbReference type="CDD" id="cd03235">
    <property type="entry name" value="ABC_Metallic_Cations"/>
    <property type="match status" value="1"/>
</dbReference>
<name>A0ABW5WVU0_9STAP</name>
<dbReference type="Pfam" id="PF00005">
    <property type="entry name" value="ABC_tran"/>
    <property type="match status" value="1"/>
</dbReference>
<dbReference type="Proteomes" id="UP001597519">
    <property type="component" value="Unassembled WGS sequence"/>
</dbReference>
<sequence>MTHPVFEIKNLSYTYKDKLEQTPALKDINLEIDKGDFVALVGPNGSGKTTLIKLILGVLKSQQGEIYINGKKSRKYAAWNEIGYVSQKSNSFQKGFPATVSEVILSGLTKGKGLFKRFNKDDKKKLLDVLDLLDISDLKDKNISLLSGGQTQRVLIARALINNPTILVLDEPTVGIDTKHVKEFYEVLFKLKQEHVTILLVTHDIGVVVDHADEVACLNEHLHFHGTNQEFKHLGEAELSKIYGFPLQLVSHDHDRECCS</sequence>
<dbReference type="SMART" id="SM00382">
    <property type="entry name" value="AAA"/>
    <property type="match status" value="1"/>
</dbReference>
<dbReference type="SUPFAM" id="SSF52540">
    <property type="entry name" value="P-loop containing nucleoside triphosphate hydrolases"/>
    <property type="match status" value="1"/>
</dbReference>
<evidence type="ECO:0000313" key="6">
    <source>
        <dbReference type="EMBL" id="MFD2829451.1"/>
    </source>
</evidence>
<dbReference type="GO" id="GO:0005524">
    <property type="term" value="F:ATP binding"/>
    <property type="evidence" value="ECO:0007669"/>
    <property type="project" value="UniProtKB-KW"/>
</dbReference>
<dbReference type="PANTHER" id="PTHR42734">
    <property type="entry name" value="METAL TRANSPORT SYSTEM ATP-BINDING PROTEIN TM_0124-RELATED"/>
    <property type="match status" value="1"/>
</dbReference>
<dbReference type="InterPro" id="IPR003439">
    <property type="entry name" value="ABC_transporter-like_ATP-bd"/>
</dbReference>
<evidence type="ECO:0000256" key="4">
    <source>
        <dbReference type="ARBA" id="ARBA00022840"/>
    </source>
</evidence>
<accession>A0ABW5WVU0</accession>
<evidence type="ECO:0000256" key="2">
    <source>
        <dbReference type="ARBA" id="ARBA00022448"/>
    </source>
</evidence>
<keyword evidence="3" id="KW-0547">Nucleotide-binding</keyword>
<dbReference type="InterPro" id="IPR027417">
    <property type="entry name" value="P-loop_NTPase"/>
</dbReference>
<dbReference type="Gene3D" id="3.40.50.300">
    <property type="entry name" value="P-loop containing nucleotide triphosphate hydrolases"/>
    <property type="match status" value="1"/>
</dbReference>
<proteinExistence type="inferred from homology"/>
<dbReference type="InterPro" id="IPR050153">
    <property type="entry name" value="Metal_Ion_Import_ABC"/>
</dbReference>
<evidence type="ECO:0000256" key="1">
    <source>
        <dbReference type="ARBA" id="ARBA00005417"/>
    </source>
</evidence>
<organism evidence="6 7">
    <name type="scientific">Corticicoccus populi</name>
    <dbReference type="NCBI Taxonomy" id="1812821"/>
    <lineage>
        <taxon>Bacteria</taxon>
        <taxon>Bacillati</taxon>
        <taxon>Bacillota</taxon>
        <taxon>Bacilli</taxon>
        <taxon>Bacillales</taxon>
        <taxon>Staphylococcaceae</taxon>
        <taxon>Corticicoccus</taxon>
    </lineage>
</organism>
<reference evidence="7" key="1">
    <citation type="journal article" date="2019" name="Int. J. Syst. Evol. Microbiol.">
        <title>The Global Catalogue of Microorganisms (GCM) 10K type strain sequencing project: providing services to taxonomists for standard genome sequencing and annotation.</title>
        <authorList>
            <consortium name="The Broad Institute Genomics Platform"/>
            <consortium name="The Broad Institute Genome Sequencing Center for Infectious Disease"/>
            <person name="Wu L."/>
            <person name="Ma J."/>
        </authorList>
    </citation>
    <scope>NUCLEOTIDE SEQUENCE [LARGE SCALE GENOMIC DNA]</scope>
    <source>
        <strain evidence="7">KCTC 33575</strain>
    </source>
</reference>
<dbReference type="InterPro" id="IPR003593">
    <property type="entry name" value="AAA+_ATPase"/>
</dbReference>
<evidence type="ECO:0000256" key="3">
    <source>
        <dbReference type="ARBA" id="ARBA00022741"/>
    </source>
</evidence>
<comment type="similarity">
    <text evidence="1">Belongs to the ABC transporter superfamily.</text>
</comment>
<evidence type="ECO:0000259" key="5">
    <source>
        <dbReference type="PROSITE" id="PS50893"/>
    </source>
</evidence>
<dbReference type="RefSeq" id="WP_377771459.1">
    <property type="nucleotide sequence ID" value="NZ_JBHUOQ010000001.1"/>
</dbReference>
<dbReference type="PANTHER" id="PTHR42734:SF17">
    <property type="entry name" value="METAL TRANSPORT SYSTEM ATP-BINDING PROTEIN TM_0124-RELATED"/>
    <property type="match status" value="1"/>
</dbReference>
<keyword evidence="4 6" id="KW-0067">ATP-binding</keyword>
<gene>
    <name evidence="6" type="ORF">ACFSX4_03160</name>
</gene>
<protein>
    <submittedName>
        <fullName evidence="6">Metal ABC transporter ATP-binding protein</fullName>
    </submittedName>
</protein>
<evidence type="ECO:0000313" key="7">
    <source>
        <dbReference type="Proteomes" id="UP001597519"/>
    </source>
</evidence>
<keyword evidence="2" id="KW-0813">Transport</keyword>
<keyword evidence="7" id="KW-1185">Reference proteome</keyword>
<dbReference type="PROSITE" id="PS50893">
    <property type="entry name" value="ABC_TRANSPORTER_2"/>
    <property type="match status" value="1"/>
</dbReference>
<feature type="domain" description="ABC transporter" evidence="5">
    <location>
        <begin position="6"/>
        <end position="244"/>
    </location>
</feature>
<comment type="caution">
    <text evidence="6">The sequence shown here is derived from an EMBL/GenBank/DDBJ whole genome shotgun (WGS) entry which is preliminary data.</text>
</comment>
<dbReference type="EMBL" id="JBHUOQ010000001">
    <property type="protein sequence ID" value="MFD2829451.1"/>
    <property type="molecule type" value="Genomic_DNA"/>
</dbReference>